<dbReference type="EMBL" id="JACSQA010000023">
    <property type="protein sequence ID" value="MBD8027720.1"/>
    <property type="molecule type" value="Genomic_DNA"/>
</dbReference>
<feature type="transmembrane region" description="Helical" evidence="1">
    <location>
        <begin position="6"/>
        <end position="28"/>
    </location>
</feature>
<evidence type="ECO:0000256" key="1">
    <source>
        <dbReference type="SAM" id="Phobius"/>
    </source>
</evidence>
<dbReference type="Proteomes" id="UP000640930">
    <property type="component" value="Unassembled WGS sequence"/>
</dbReference>
<proteinExistence type="predicted"/>
<keyword evidence="1" id="KW-0812">Transmembrane</keyword>
<gene>
    <name evidence="2" type="ORF">H9636_13780</name>
</gene>
<feature type="transmembrane region" description="Helical" evidence="1">
    <location>
        <begin position="101"/>
        <end position="121"/>
    </location>
</feature>
<dbReference type="RefSeq" id="WP_191708146.1">
    <property type="nucleotide sequence ID" value="NZ_JACSQA010000023.1"/>
</dbReference>
<feature type="transmembrane region" description="Helical" evidence="1">
    <location>
        <begin position="127"/>
        <end position="153"/>
    </location>
</feature>
<evidence type="ECO:0000313" key="2">
    <source>
        <dbReference type="EMBL" id="MBD8027720.1"/>
    </source>
</evidence>
<evidence type="ECO:0000313" key="3">
    <source>
        <dbReference type="Proteomes" id="UP000640930"/>
    </source>
</evidence>
<keyword evidence="1" id="KW-1133">Transmembrane helix</keyword>
<organism evidence="2 3">
    <name type="scientific">Ureibacillus galli</name>
    <dbReference type="NCBI Taxonomy" id="2762222"/>
    <lineage>
        <taxon>Bacteria</taxon>
        <taxon>Bacillati</taxon>
        <taxon>Bacillota</taxon>
        <taxon>Bacilli</taxon>
        <taxon>Bacillales</taxon>
        <taxon>Caryophanaceae</taxon>
        <taxon>Ureibacillus</taxon>
    </lineage>
</organism>
<feature type="transmembrane region" description="Helical" evidence="1">
    <location>
        <begin position="40"/>
        <end position="64"/>
    </location>
</feature>
<feature type="transmembrane region" description="Helical" evidence="1">
    <location>
        <begin position="76"/>
        <end position="94"/>
    </location>
</feature>
<name>A0ABR8XES7_9BACL</name>
<reference evidence="2 3" key="1">
    <citation type="submission" date="2020-08" db="EMBL/GenBank/DDBJ databases">
        <title>A Genomic Blueprint of the Chicken Gut Microbiome.</title>
        <authorList>
            <person name="Gilroy R."/>
            <person name="Ravi A."/>
            <person name="Getino M."/>
            <person name="Pursley I."/>
            <person name="Horton D.L."/>
            <person name="Alikhan N.-F."/>
            <person name="Baker D."/>
            <person name="Gharbi K."/>
            <person name="Hall N."/>
            <person name="Watson M."/>
            <person name="Adriaenssens E.M."/>
            <person name="Foster-Nyarko E."/>
            <person name="Jarju S."/>
            <person name="Secka A."/>
            <person name="Antonio M."/>
            <person name="Oren A."/>
            <person name="Chaudhuri R."/>
            <person name="La Ragione R.M."/>
            <person name="Hildebrand F."/>
            <person name="Pallen M.J."/>
        </authorList>
    </citation>
    <scope>NUCLEOTIDE SEQUENCE [LARGE SCALE GENOMIC DNA]</scope>
    <source>
        <strain evidence="2 3">Re31</strain>
    </source>
</reference>
<sequence length="169" mass="18550">MGKKHPLTLVVLTALIGALCAIGSFIKVPGFITTAALDSAPAFISVVFLPPLYSGFAGAIGHFATAFTSGFPFGPLHILIAVEMFVIVLVFNLLHRHHFKILKWVFLIGANGILSALPFYFLISPSFFIGVLPSLIIATLLNGMITWITMHILNKVLTRRRVHMYEKCK</sequence>
<accession>A0ABR8XES7</accession>
<keyword evidence="1" id="KW-0472">Membrane</keyword>
<protein>
    <submittedName>
        <fullName evidence="2">ECF transporter S component</fullName>
    </submittedName>
</protein>
<dbReference type="Gene3D" id="1.10.1760.20">
    <property type="match status" value="1"/>
</dbReference>
<keyword evidence="3" id="KW-1185">Reference proteome</keyword>
<comment type="caution">
    <text evidence="2">The sequence shown here is derived from an EMBL/GenBank/DDBJ whole genome shotgun (WGS) entry which is preliminary data.</text>
</comment>